<reference evidence="2" key="1">
    <citation type="submission" date="2015-04" db="UniProtKB">
        <authorList>
            <consortium name="EnsemblPlants"/>
        </authorList>
    </citation>
    <scope>IDENTIFICATION</scope>
</reference>
<feature type="compositionally biased region" description="Basic residues" evidence="1">
    <location>
        <begin position="106"/>
        <end position="115"/>
    </location>
</feature>
<feature type="region of interest" description="Disordered" evidence="1">
    <location>
        <begin position="31"/>
        <end position="177"/>
    </location>
</feature>
<accession>A0A0D9Z4R9</accession>
<protein>
    <submittedName>
        <fullName evidence="2">Uncharacterized protein</fullName>
    </submittedName>
</protein>
<feature type="compositionally biased region" description="Basic and acidic residues" evidence="1">
    <location>
        <begin position="129"/>
        <end position="163"/>
    </location>
</feature>
<evidence type="ECO:0000256" key="1">
    <source>
        <dbReference type="SAM" id="MobiDB-lite"/>
    </source>
</evidence>
<sequence length="177" mass="18575">MCTIRTTKGLTSNYYPVMSSCQLQSICITPASRSGTATDRRGEGPQYGRAQGGVRGGRRPSGGARGGRRPSHGARGGRAGRASARGEGAGRDAARGETSSAPGKSRGVRGGRRPHRCEGRRAASSRGEASARGEDTAERLLEGRAGRRGGAREVARRRPDRRGGRNPNPMRLALPAD</sequence>
<evidence type="ECO:0000313" key="2">
    <source>
        <dbReference type="EnsemblPlants" id="OGLUM03G10700.1"/>
    </source>
</evidence>
<dbReference type="HOGENOM" id="CLU_1520163_0_0_1"/>
<dbReference type="Proteomes" id="UP000026961">
    <property type="component" value="Chromosome 3"/>
</dbReference>
<name>A0A0D9Z4R9_9ORYZ</name>
<dbReference type="PROSITE" id="PS51257">
    <property type="entry name" value="PROKAR_LIPOPROTEIN"/>
    <property type="match status" value="1"/>
</dbReference>
<evidence type="ECO:0000313" key="3">
    <source>
        <dbReference type="Proteomes" id="UP000026961"/>
    </source>
</evidence>
<feature type="compositionally biased region" description="Gly residues" evidence="1">
    <location>
        <begin position="50"/>
        <end position="65"/>
    </location>
</feature>
<keyword evidence="3" id="KW-1185">Reference proteome</keyword>
<organism evidence="2">
    <name type="scientific">Oryza glumipatula</name>
    <dbReference type="NCBI Taxonomy" id="40148"/>
    <lineage>
        <taxon>Eukaryota</taxon>
        <taxon>Viridiplantae</taxon>
        <taxon>Streptophyta</taxon>
        <taxon>Embryophyta</taxon>
        <taxon>Tracheophyta</taxon>
        <taxon>Spermatophyta</taxon>
        <taxon>Magnoliopsida</taxon>
        <taxon>Liliopsida</taxon>
        <taxon>Poales</taxon>
        <taxon>Poaceae</taxon>
        <taxon>BOP clade</taxon>
        <taxon>Oryzoideae</taxon>
        <taxon>Oryzeae</taxon>
        <taxon>Oryzinae</taxon>
        <taxon>Oryza</taxon>
    </lineage>
</organism>
<dbReference type="AlphaFoldDB" id="A0A0D9Z4R9"/>
<reference evidence="2" key="2">
    <citation type="submission" date="2018-05" db="EMBL/GenBank/DDBJ databases">
        <title>OgluRS3 (Oryza glumaepatula Reference Sequence Version 3).</title>
        <authorList>
            <person name="Zhang J."/>
            <person name="Kudrna D."/>
            <person name="Lee S."/>
            <person name="Talag J."/>
            <person name="Welchert J."/>
            <person name="Wing R.A."/>
        </authorList>
    </citation>
    <scope>NUCLEOTIDE SEQUENCE [LARGE SCALE GENOMIC DNA]</scope>
</reference>
<dbReference type="Gramene" id="OGLUM03G10700.1">
    <property type="protein sequence ID" value="OGLUM03G10700.1"/>
    <property type="gene ID" value="OGLUM03G10700"/>
</dbReference>
<proteinExistence type="predicted"/>
<dbReference type="EnsemblPlants" id="OGLUM03G10700.1">
    <property type="protein sequence ID" value="OGLUM03G10700.1"/>
    <property type="gene ID" value="OGLUM03G10700"/>
</dbReference>